<dbReference type="InterPro" id="IPR023997">
    <property type="entry name" value="TonB-dep_OMP_SusC/RagA_CS"/>
</dbReference>
<dbReference type="Gene3D" id="2.170.130.10">
    <property type="entry name" value="TonB-dependent receptor, plug domain"/>
    <property type="match status" value="1"/>
</dbReference>
<dbReference type="NCBIfam" id="TIGR04057">
    <property type="entry name" value="SusC_RagA_signa"/>
    <property type="match status" value="1"/>
</dbReference>
<keyword evidence="5 7" id="KW-0472">Membrane</keyword>
<comment type="subcellular location">
    <subcellularLocation>
        <location evidence="1 7">Cell outer membrane</location>
        <topology evidence="1 7">Multi-pass membrane protein</topology>
    </subcellularLocation>
</comment>
<evidence type="ECO:0000256" key="2">
    <source>
        <dbReference type="ARBA" id="ARBA00022448"/>
    </source>
</evidence>
<keyword evidence="8" id="KW-0732">Signal</keyword>
<dbReference type="Pfam" id="PF07715">
    <property type="entry name" value="Plug"/>
    <property type="match status" value="1"/>
</dbReference>
<keyword evidence="4 7" id="KW-0812">Transmembrane</keyword>
<evidence type="ECO:0000256" key="4">
    <source>
        <dbReference type="ARBA" id="ARBA00022692"/>
    </source>
</evidence>
<dbReference type="InterPro" id="IPR023996">
    <property type="entry name" value="TonB-dep_OMP_SusC/RagA"/>
</dbReference>
<evidence type="ECO:0000259" key="9">
    <source>
        <dbReference type="Pfam" id="PF07715"/>
    </source>
</evidence>
<evidence type="ECO:0000256" key="7">
    <source>
        <dbReference type="PROSITE-ProRule" id="PRU01360"/>
    </source>
</evidence>
<dbReference type="InterPro" id="IPR039426">
    <property type="entry name" value="TonB-dep_rcpt-like"/>
</dbReference>
<reference evidence="10 11" key="1">
    <citation type="submission" date="2018-07" db="EMBL/GenBank/DDBJ databases">
        <title>Pedobacter sp. nov., isolated from soil.</title>
        <authorList>
            <person name="Zhou L.Y."/>
            <person name="Du Z.J."/>
        </authorList>
    </citation>
    <scope>NUCLEOTIDE SEQUENCE [LARGE SCALE GENOMIC DNA]</scope>
    <source>
        <strain evidence="10 11">JDX94</strain>
    </source>
</reference>
<keyword evidence="3 7" id="KW-1134">Transmembrane beta strand</keyword>
<dbReference type="Gene3D" id="2.40.170.20">
    <property type="entry name" value="TonB-dependent receptor, beta-barrel domain"/>
    <property type="match status" value="1"/>
</dbReference>
<accession>A0A369PV91</accession>
<protein>
    <submittedName>
        <fullName evidence="10">TonB-dependent receptor</fullName>
    </submittedName>
</protein>
<dbReference type="SUPFAM" id="SSF49464">
    <property type="entry name" value="Carboxypeptidase regulatory domain-like"/>
    <property type="match status" value="1"/>
</dbReference>
<proteinExistence type="inferred from homology"/>
<dbReference type="PROSITE" id="PS52016">
    <property type="entry name" value="TONB_DEPENDENT_REC_3"/>
    <property type="match status" value="1"/>
</dbReference>
<dbReference type="InterPro" id="IPR037066">
    <property type="entry name" value="Plug_dom_sf"/>
</dbReference>
<comment type="caution">
    <text evidence="10">The sequence shown here is derived from an EMBL/GenBank/DDBJ whole genome shotgun (WGS) entry which is preliminary data.</text>
</comment>
<dbReference type="Pfam" id="PF13715">
    <property type="entry name" value="CarbopepD_reg_2"/>
    <property type="match status" value="1"/>
</dbReference>
<dbReference type="OrthoDB" id="9768177at2"/>
<feature type="chain" id="PRO_5016967552" evidence="8">
    <location>
        <begin position="28"/>
        <end position="1054"/>
    </location>
</feature>
<dbReference type="NCBIfam" id="TIGR04056">
    <property type="entry name" value="OMP_RagA_SusC"/>
    <property type="match status" value="1"/>
</dbReference>
<feature type="signal peptide" evidence="8">
    <location>
        <begin position="1"/>
        <end position="27"/>
    </location>
</feature>
<evidence type="ECO:0000256" key="5">
    <source>
        <dbReference type="ARBA" id="ARBA00023136"/>
    </source>
</evidence>
<dbReference type="InterPro" id="IPR036942">
    <property type="entry name" value="Beta-barrel_TonB_sf"/>
</dbReference>
<name>A0A369PV91_9SPHI</name>
<dbReference type="AlphaFoldDB" id="A0A369PV91"/>
<dbReference type="GO" id="GO:0009279">
    <property type="term" value="C:cell outer membrane"/>
    <property type="evidence" value="ECO:0007669"/>
    <property type="project" value="UniProtKB-SubCell"/>
</dbReference>
<keyword evidence="6 7" id="KW-0998">Cell outer membrane</keyword>
<dbReference type="Gene3D" id="2.60.40.1120">
    <property type="entry name" value="Carboxypeptidase-like, regulatory domain"/>
    <property type="match status" value="1"/>
</dbReference>
<keyword evidence="11" id="KW-1185">Reference proteome</keyword>
<evidence type="ECO:0000256" key="1">
    <source>
        <dbReference type="ARBA" id="ARBA00004571"/>
    </source>
</evidence>
<evidence type="ECO:0000256" key="8">
    <source>
        <dbReference type="SAM" id="SignalP"/>
    </source>
</evidence>
<keyword evidence="2 7" id="KW-0813">Transport</keyword>
<sequence>MLKNVCKFPKLLLVLILLLTSNFNVFAQSKTIVGVVTDETNQTIPGVSISVKGTKTTTQTDENGRFKIQALTSDQLVFNYVGYASQTVTVGNRTTINVSLKSSVTGLNDVVVVGYGTTKRADLTGAIGSVNMKDLEQAPVKSFDQALAGRVAGVQVSTNDGQPGATANIVIRGAGSISQDNSPLYVIDGFPSENANANSINPSDIESIDILKDASATAIYGARGSNGVVLITTKKGKPGKPQLTYNAYYGAQKSPKKIPVMGPYEYVKYLRDLDQAVADSTYLKNGVTLDDYRNVQGLDLQDYVYQTGQNQNHDIALRGGNDKTTYSISGNFNDQKGIIIYGGFKRYQGRFVLDQIVTDKLKTGINVNYAYSESFGTPISATNFYASSVLLYSVWGYRPTNGLSGKDANSDLLGGLYDPANEGNSAQDYRVNPLISLANQQTRYKSTNLAANGYAEYAFTPKLKLRIAGGINNNGYDTNIFNNSQTQSGSKWNSSGPNGTIASSPVFNWLSDNTITYKNTFNKNHNLTVLGGYSAQRNKSSFRSIYATQVTNESLGLDALDLVPAANTVISVNTSRWTLMSFLGRLNYDFKGKYLVTASFRADGSSKFSPANRWGYFPSASVGWRFSQENFLKEVKWLSDAKLRLGYGESGNNRVSDFAYLPQLNLANTQYWYSFNGKPVAIGSVITAAGNYDLKWETNTQTNIGLDMSFLKNRLGLTVDVYKRTTNDLLLNANLPFANGVQSGTGFKNIGSLENRGLEITLNSTNIVTKNFRWTSNFNISFNKNKILELTEGQNSLLAGSGTFFDTSFRGLSPYISVKGRSVGEMYGLIFDGIYQYSDFDKMPNGTYALKPNIPNNGAAVQPGDIKYKDLNGDLTINANDYTIIGRGLPIHTGGFSNNFSYKNWDLGVFLQWSYGNNIINANRYVFEGGIVRNFTLNQYASYENRWTPTNPSNELYKAGRFVNPNYSSRVVEDGSYLRLKTVQLGYNFSSKLVKSIGMSRLRLNASAQNLLTFTNYSGLDPEASARPGNLTPGFDYGTYPQSFTVTFGLNATF</sequence>
<dbReference type="EMBL" id="QPKV01000013">
    <property type="protein sequence ID" value="RDC54566.1"/>
    <property type="molecule type" value="Genomic_DNA"/>
</dbReference>
<feature type="domain" description="TonB-dependent receptor plug" evidence="9">
    <location>
        <begin position="121"/>
        <end position="228"/>
    </location>
</feature>
<dbReference type="InterPro" id="IPR012910">
    <property type="entry name" value="Plug_dom"/>
</dbReference>
<evidence type="ECO:0000313" key="11">
    <source>
        <dbReference type="Proteomes" id="UP000253961"/>
    </source>
</evidence>
<dbReference type="InterPro" id="IPR008969">
    <property type="entry name" value="CarboxyPept-like_regulatory"/>
</dbReference>
<keyword evidence="10" id="KW-0675">Receptor</keyword>
<dbReference type="Proteomes" id="UP000253961">
    <property type="component" value="Unassembled WGS sequence"/>
</dbReference>
<evidence type="ECO:0000256" key="6">
    <source>
        <dbReference type="ARBA" id="ARBA00023237"/>
    </source>
</evidence>
<dbReference type="FunFam" id="2.170.130.10:FF:000008">
    <property type="entry name" value="SusC/RagA family TonB-linked outer membrane protein"/>
    <property type="match status" value="1"/>
</dbReference>
<evidence type="ECO:0000256" key="3">
    <source>
        <dbReference type="ARBA" id="ARBA00022452"/>
    </source>
</evidence>
<dbReference type="SUPFAM" id="SSF56935">
    <property type="entry name" value="Porins"/>
    <property type="match status" value="1"/>
</dbReference>
<evidence type="ECO:0000313" key="10">
    <source>
        <dbReference type="EMBL" id="RDC54566.1"/>
    </source>
</evidence>
<gene>
    <name evidence="10" type="ORF">DU508_21450</name>
</gene>
<comment type="similarity">
    <text evidence="7">Belongs to the TonB-dependent receptor family.</text>
</comment>
<organism evidence="10 11">
    <name type="scientific">Pedobacter chinensis</name>
    <dbReference type="NCBI Taxonomy" id="2282421"/>
    <lineage>
        <taxon>Bacteria</taxon>
        <taxon>Pseudomonadati</taxon>
        <taxon>Bacteroidota</taxon>
        <taxon>Sphingobacteriia</taxon>
        <taxon>Sphingobacteriales</taxon>
        <taxon>Sphingobacteriaceae</taxon>
        <taxon>Pedobacter</taxon>
    </lineage>
</organism>